<dbReference type="GO" id="GO:0051287">
    <property type="term" value="F:NAD binding"/>
    <property type="evidence" value="ECO:0007669"/>
    <property type="project" value="InterPro"/>
</dbReference>
<dbReference type="InterPro" id="IPR029154">
    <property type="entry name" value="HIBADH-like_NADP-bd"/>
</dbReference>
<dbReference type="InterPro" id="IPR013328">
    <property type="entry name" value="6PGD_dom2"/>
</dbReference>
<proteinExistence type="predicted"/>
<keyword evidence="2" id="KW-0520">NAD</keyword>
<dbReference type="PANTHER" id="PTHR43060:SF15">
    <property type="entry name" value="3-HYDROXYISOBUTYRATE DEHYDROGENASE-LIKE 1, MITOCHONDRIAL-RELATED"/>
    <property type="match status" value="1"/>
</dbReference>
<dbReference type="AlphaFoldDB" id="A0A7W7K9M1"/>
<sequence>MEDISHPISCGFIGLGSQGAPIARRMIDAGFPTMLWARREAAFEPYRNTTALFVTSLEEVGAHSDHVGICVVNDDDVREVCATLIPSMRPGARLAIHSTIHPQTCREMETLGAKHGVEVIDAPVSGGSPAAEAGTLTLMLGGEPAAIAKSMPVFETFGRLIVRLGDVGAGQHVKLLNNSLLLANLGLVEAVLNGGDKLGVDRSALLNLLLNSSGKSFALEVRSRMADPGSFRHGGALLRKDLRLLGEVLGESDEAAKILRDASKPFVSVSDRIDGAAPRDEHASE</sequence>
<dbReference type="PANTHER" id="PTHR43060">
    <property type="entry name" value="3-HYDROXYISOBUTYRATE DEHYDROGENASE-LIKE 1, MITOCHONDRIAL-RELATED"/>
    <property type="match status" value="1"/>
</dbReference>
<dbReference type="SUPFAM" id="SSF51735">
    <property type="entry name" value="NAD(P)-binding Rossmann-fold domains"/>
    <property type="match status" value="1"/>
</dbReference>
<evidence type="ECO:0000313" key="7">
    <source>
        <dbReference type="Proteomes" id="UP000555448"/>
    </source>
</evidence>
<feature type="domain" description="3-hydroxyisobutyrate dehydrogenase-like NAD-binding" evidence="5">
    <location>
        <begin position="168"/>
        <end position="255"/>
    </location>
</feature>
<dbReference type="EMBL" id="JACHLR010000007">
    <property type="protein sequence ID" value="MBB4858764.1"/>
    <property type="molecule type" value="Genomic_DNA"/>
</dbReference>
<keyword evidence="7" id="KW-1185">Reference proteome</keyword>
<organism evidence="6 7">
    <name type="scientific">Novosphingobium chloroacetimidivorans</name>
    <dbReference type="NCBI Taxonomy" id="1428314"/>
    <lineage>
        <taxon>Bacteria</taxon>
        <taxon>Pseudomonadati</taxon>
        <taxon>Pseudomonadota</taxon>
        <taxon>Alphaproteobacteria</taxon>
        <taxon>Sphingomonadales</taxon>
        <taxon>Sphingomonadaceae</taxon>
        <taxon>Novosphingobium</taxon>
    </lineage>
</organism>
<dbReference type="GO" id="GO:0050661">
    <property type="term" value="F:NADP binding"/>
    <property type="evidence" value="ECO:0007669"/>
    <property type="project" value="InterPro"/>
</dbReference>
<dbReference type="Gene3D" id="1.10.1040.10">
    <property type="entry name" value="N-(1-d-carboxylethyl)-l-norvaline Dehydrogenase, domain 2"/>
    <property type="match status" value="1"/>
</dbReference>
<evidence type="ECO:0000313" key="6">
    <source>
        <dbReference type="EMBL" id="MBB4858764.1"/>
    </source>
</evidence>
<reference evidence="6 7" key="1">
    <citation type="submission" date="2020-08" db="EMBL/GenBank/DDBJ databases">
        <title>Functional genomics of gut bacteria from endangered species of beetles.</title>
        <authorList>
            <person name="Carlos-Shanley C."/>
        </authorList>
    </citation>
    <scope>NUCLEOTIDE SEQUENCE [LARGE SCALE GENOMIC DNA]</scope>
    <source>
        <strain evidence="6 7">S00245</strain>
    </source>
</reference>
<dbReference type="SUPFAM" id="SSF48179">
    <property type="entry name" value="6-phosphogluconate dehydrogenase C-terminal domain-like"/>
    <property type="match status" value="1"/>
</dbReference>
<dbReference type="Pfam" id="PF03446">
    <property type="entry name" value="NAD_binding_2"/>
    <property type="match status" value="1"/>
</dbReference>
<accession>A0A7W7K9M1</accession>
<evidence type="ECO:0000256" key="3">
    <source>
        <dbReference type="PIRSR" id="PIRSR000103-1"/>
    </source>
</evidence>
<dbReference type="Proteomes" id="UP000555448">
    <property type="component" value="Unassembled WGS sequence"/>
</dbReference>
<keyword evidence="1" id="KW-0560">Oxidoreductase</keyword>
<feature type="active site" evidence="3">
    <location>
        <position position="174"/>
    </location>
</feature>
<evidence type="ECO:0000259" key="4">
    <source>
        <dbReference type="Pfam" id="PF03446"/>
    </source>
</evidence>
<evidence type="ECO:0000256" key="1">
    <source>
        <dbReference type="ARBA" id="ARBA00023002"/>
    </source>
</evidence>
<protein>
    <submittedName>
        <fullName evidence="6">3-hydroxyisobutyrate dehydrogenase-like beta-hydroxyacid dehydrogenase</fullName>
    </submittedName>
</protein>
<comment type="caution">
    <text evidence="6">The sequence shown here is derived from an EMBL/GenBank/DDBJ whole genome shotgun (WGS) entry which is preliminary data.</text>
</comment>
<dbReference type="InterPro" id="IPR006115">
    <property type="entry name" value="6PGDH_NADP-bd"/>
</dbReference>
<dbReference type="InterPro" id="IPR015815">
    <property type="entry name" value="HIBADH-related"/>
</dbReference>
<name>A0A7W7K9M1_9SPHN</name>
<feature type="domain" description="6-phosphogluconate dehydrogenase NADP-binding" evidence="4">
    <location>
        <begin position="10"/>
        <end position="162"/>
    </location>
</feature>
<dbReference type="GO" id="GO:0016491">
    <property type="term" value="F:oxidoreductase activity"/>
    <property type="evidence" value="ECO:0007669"/>
    <property type="project" value="UniProtKB-KW"/>
</dbReference>
<dbReference type="Pfam" id="PF14833">
    <property type="entry name" value="NAD_binding_11"/>
    <property type="match status" value="1"/>
</dbReference>
<evidence type="ECO:0000259" key="5">
    <source>
        <dbReference type="Pfam" id="PF14833"/>
    </source>
</evidence>
<dbReference type="PIRSF" id="PIRSF000103">
    <property type="entry name" value="HIBADH"/>
    <property type="match status" value="1"/>
</dbReference>
<gene>
    <name evidence="6" type="ORF">HNO88_002090</name>
</gene>
<dbReference type="InterPro" id="IPR008927">
    <property type="entry name" value="6-PGluconate_DH-like_C_sf"/>
</dbReference>
<dbReference type="Gene3D" id="3.40.50.720">
    <property type="entry name" value="NAD(P)-binding Rossmann-like Domain"/>
    <property type="match status" value="1"/>
</dbReference>
<evidence type="ECO:0000256" key="2">
    <source>
        <dbReference type="ARBA" id="ARBA00023027"/>
    </source>
</evidence>
<dbReference type="RefSeq" id="WP_184244711.1">
    <property type="nucleotide sequence ID" value="NZ_JACHLR010000007.1"/>
</dbReference>
<dbReference type="InterPro" id="IPR036291">
    <property type="entry name" value="NAD(P)-bd_dom_sf"/>
</dbReference>